<keyword evidence="3" id="KW-1185">Reference proteome</keyword>
<feature type="signal peptide" evidence="1">
    <location>
        <begin position="1"/>
        <end position="24"/>
    </location>
</feature>
<name>A0AAC9EYT7_9PROT</name>
<feature type="chain" id="PRO_5041922161" evidence="1">
    <location>
        <begin position="25"/>
        <end position="165"/>
    </location>
</feature>
<reference evidence="3" key="1">
    <citation type="submission" date="2015-08" db="EMBL/GenBank/DDBJ databases">
        <title>Complete Genome Sequence of Azospirillum thiophilum BV-S.</title>
        <authorList>
            <person name="Fomenkov A."/>
            <person name="Vincze T."/>
            <person name="Grabovich M."/>
            <person name="Dubinina G."/>
            <person name="Orlova M."/>
            <person name="Belousova E."/>
            <person name="Roberts R.J."/>
        </authorList>
    </citation>
    <scope>NUCLEOTIDE SEQUENCE [LARGE SCALE GENOMIC DNA]</scope>
    <source>
        <strain evidence="3">BV-S</strain>
    </source>
</reference>
<accession>A0AAC9EYT7</accession>
<evidence type="ECO:0000313" key="3">
    <source>
        <dbReference type="Proteomes" id="UP000069935"/>
    </source>
</evidence>
<evidence type="ECO:0000256" key="1">
    <source>
        <dbReference type="SAM" id="SignalP"/>
    </source>
</evidence>
<organism evidence="2 3">
    <name type="scientific">Azospirillum thiophilum</name>
    <dbReference type="NCBI Taxonomy" id="528244"/>
    <lineage>
        <taxon>Bacteria</taxon>
        <taxon>Pseudomonadati</taxon>
        <taxon>Pseudomonadota</taxon>
        <taxon>Alphaproteobacteria</taxon>
        <taxon>Rhodospirillales</taxon>
        <taxon>Azospirillaceae</taxon>
        <taxon>Azospirillum</taxon>
    </lineage>
</organism>
<dbReference type="KEGG" id="ati:AL072_32375"/>
<keyword evidence="1" id="KW-0732">Signal</keyword>
<dbReference type="Proteomes" id="UP000069935">
    <property type="component" value="Chromosome 7"/>
</dbReference>
<sequence length="165" mass="16974">MRIRPALRLAALLFIGLHAPEANAMSPLPFFQRVERVGLLCAVDVAGGVPAADLGEGELCGRAAAVLSGLTASRPAVMALAPNDARIAAPATLLLLIHATLRAEDGQRLLALAATLQRAGSDASPPFFVTPPQALHIAGSLDEASLDAALGRLLDPLARALRANP</sequence>
<evidence type="ECO:0000313" key="2">
    <source>
        <dbReference type="EMBL" id="ALG75697.1"/>
    </source>
</evidence>
<proteinExistence type="predicted"/>
<gene>
    <name evidence="2" type="ORF">AL072_32375</name>
</gene>
<reference evidence="2 3" key="2">
    <citation type="journal article" date="2016" name="Genome Announc.">
        <title>Complete Genome Sequence of a Strain of Azospirillum thiophilum Isolated from a Sulfide Spring.</title>
        <authorList>
            <person name="Fomenkov A."/>
            <person name="Vincze T."/>
            <person name="Grabovich M."/>
            <person name="Anton B.P."/>
            <person name="Dubinina G."/>
            <person name="Orlova M."/>
            <person name="Belousova E."/>
            <person name="Roberts R.J."/>
        </authorList>
    </citation>
    <scope>NUCLEOTIDE SEQUENCE [LARGE SCALE GENOMIC DNA]</scope>
    <source>
        <strain evidence="2 3">BV-S</strain>
    </source>
</reference>
<protein>
    <submittedName>
        <fullName evidence="2">Uncharacterized protein</fullName>
    </submittedName>
</protein>
<dbReference type="EMBL" id="CP012407">
    <property type="protein sequence ID" value="ALG75697.1"/>
    <property type="molecule type" value="Genomic_DNA"/>
</dbReference>
<dbReference type="AlphaFoldDB" id="A0AAC9EYT7"/>